<dbReference type="Gene3D" id="3.90.1720.10">
    <property type="entry name" value="endopeptidase domain like (from Nostoc punctiforme)"/>
    <property type="match status" value="1"/>
</dbReference>
<evidence type="ECO:0000313" key="4">
    <source>
        <dbReference type="Proteomes" id="UP000579945"/>
    </source>
</evidence>
<dbReference type="PROSITE" id="PS50911">
    <property type="entry name" value="CHAP"/>
    <property type="match status" value="1"/>
</dbReference>
<dbReference type="Proteomes" id="UP000579945">
    <property type="component" value="Unassembled WGS sequence"/>
</dbReference>
<dbReference type="GeneID" id="95388544"/>
<accession>A0A7W5VEB6</accession>
<evidence type="ECO:0000313" key="3">
    <source>
        <dbReference type="EMBL" id="MBB3726167.1"/>
    </source>
</evidence>
<dbReference type="InterPro" id="IPR038765">
    <property type="entry name" value="Papain-like_cys_pep_sf"/>
</dbReference>
<keyword evidence="1" id="KW-0732">Signal</keyword>
<comment type="caution">
    <text evidence="3">The sequence shown here is derived from an EMBL/GenBank/DDBJ whole genome shotgun (WGS) entry which is preliminary data.</text>
</comment>
<dbReference type="Pfam" id="PF05257">
    <property type="entry name" value="CHAP"/>
    <property type="match status" value="1"/>
</dbReference>
<sequence length="235" mass="24984">MAKHRRSRAPKMTYAHAALGAAVLAGTLVPTQAAQADTAPAPQDKSHVAAMAAKTDGKQAAVKQQQRVPAMPTASTVLAEAKKQIGVKENSSGGGTKFQQWYVNSQRARETVARDGGSPRAYANAAWCAMFVSWVGEMTGARPQVGWDAYTVAHAKWFKSNERWGTTPKPGAVVFFSWSGSKSISSINHVGFVEKDNGNGTITTIEGNTGNGAVEQRVRPKSQVVGYGYPQYSGA</sequence>
<proteinExistence type="predicted"/>
<gene>
    <name evidence="3" type="ORF">FHR33_002027</name>
</gene>
<dbReference type="AlphaFoldDB" id="A0A7W5VEB6"/>
<evidence type="ECO:0000259" key="2">
    <source>
        <dbReference type="PROSITE" id="PS50911"/>
    </source>
</evidence>
<dbReference type="SUPFAM" id="SSF54001">
    <property type="entry name" value="Cysteine proteinases"/>
    <property type="match status" value="1"/>
</dbReference>
<reference evidence="3 4" key="1">
    <citation type="submission" date="2020-08" db="EMBL/GenBank/DDBJ databases">
        <title>Sequencing the genomes of 1000 actinobacteria strains.</title>
        <authorList>
            <person name="Klenk H.-P."/>
        </authorList>
    </citation>
    <scope>NUCLEOTIDE SEQUENCE [LARGE SCALE GENOMIC DNA]</scope>
    <source>
        <strain evidence="3 4">DSM 44320</strain>
    </source>
</reference>
<name>A0A7W5VEB6_9ACTN</name>
<feature type="signal peptide" evidence="1">
    <location>
        <begin position="1"/>
        <end position="36"/>
    </location>
</feature>
<organism evidence="3 4">
    <name type="scientific">Nonomuraea dietziae</name>
    <dbReference type="NCBI Taxonomy" id="65515"/>
    <lineage>
        <taxon>Bacteria</taxon>
        <taxon>Bacillati</taxon>
        <taxon>Actinomycetota</taxon>
        <taxon>Actinomycetes</taxon>
        <taxon>Streptosporangiales</taxon>
        <taxon>Streptosporangiaceae</taxon>
        <taxon>Nonomuraea</taxon>
    </lineage>
</organism>
<dbReference type="EMBL" id="JACIBV010000001">
    <property type="protein sequence ID" value="MBB3726167.1"/>
    <property type="molecule type" value="Genomic_DNA"/>
</dbReference>
<evidence type="ECO:0000256" key="1">
    <source>
        <dbReference type="SAM" id="SignalP"/>
    </source>
</evidence>
<protein>
    <recommendedName>
        <fullName evidence="2">Peptidase C51 domain-containing protein</fullName>
    </recommendedName>
</protein>
<dbReference type="RefSeq" id="WP_183645656.1">
    <property type="nucleotide sequence ID" value="NZ_JACIBV010000001.1"/>
</dbReference>
<dbReference type="InterPro" id="IPR007921">
    <property type="entry name" value="CHAP_dom"/>
</dbReference>
<feature type="domain" description="Peptidase C51" evidence="2">
    <location>
        <begin position="103"/>
        <end position="231"/>
    </location>
</feature>
<keyword evidence="4" id="KW-1185">Reference proteome</keyword>
<feature type="chain" id="PRO_5030713409" description="Peptidase C51 domain-containing protein" evidence="1">
    <location>
        <begin position="37"/>
        <end position="235"/>
    </location>
</feature>